<dbReference type="Proteomes" id="UP000298030">
    <property type="component" value="Unassembled WGS sequence"/>
</dbReference>
<evidence type="ECO:0000313" key="2">
    <source>
        <dbReference type="Proteomes" id="UP000298030"/>
    </source>
</evidence>
<proteinExistence type="predicted"/>
<gene>
    <name evidence="1" type="ORF">FA13DRAFT_1652609</name>
</gene>
<keyword evidence="2" id="KW-1185">Reference proteome</keyword>
<dbReference type="OrthoDB" id="3685327at2759"/>
<dbReference type="AlphaFoldDB" id="A0A4Y7RUV4"/>
<sequence length="85" mass="9936">VRQDHPEFNWVICHVAHRTEFDGNKDEHWGHRHQEFDVKIGGNIGYDIYWFMSGTFVRLGDPGYINVRLPSSDSVPLTVLTRLRV</sequence>
<reference evidence="1 2" key="1">
    <citation type="journal article" date="2019" name="Nat. Ecol. Evol.">
        <title>Megaphylogeny resolves global patterns of mushroom evolution.</title>
        <authorList>
            <person name="Varga T."/>
            <person name="Krizsan K."/>
            <person name="Foldi C."/>
            <person name="Dima B."/>
            <person name="Sanchez-Garcia M."/>
            <person name="Sanchez-Ramirez S."/>
            <person name="Szollosi G.J."/>
            <person name="Szarkandi J.G."/>
            <person name="Papp V."/>
            <person name="Albert L."/>
            <person name="Andreopoulos W."/>
            <person name="Angelini C."/>
            <person name="Antonin V."/>
            <person name="Barry K.W."/>
            <person name="Bougher N.L."/>
            <person name="Buchanan P."/>
            <person name="Buyck B."/>
            <person name="Bense V."/>
            <person name="Catcheside P."/>
            <person name="Chovatia M."/>
            <person name="Cooper J."/>
            <person name="Damon W."/>
            <person name="Desjardin D."/>
            <person name="Finy P."/>
            <person name="Geml J."/>
            <person name="Haridas S."/>
            <person name="Hughes K."/>
            <person name="Justo A."/>
            <person name="Karasinski D."/>
            <person name="Kautmanova I."/>
            <person name="Kiss B."/>
            <person name="Kocsube S."/>
            <person name="Kotiranta H."/>
            <person name="LaButti K.M."/>
            <person name="Lechner B.E."/>
            <person name="Liimatainen K."/>
            <person name="Lipzen A."/>
            <person name="Lukacs Z."/>
            <person name="Mihaltcheva S."/>
            <person name="Morgado L.N."/>
            <person name="Niskanen T."/>
            <person name="Noordeloos M.E."/>
            <person name="Ohm R.A."/>
            <person name="Ortiz-Santana B."/>
            <person name="Ovrebo C."/>
            <person name="Racz N."/>
            <person name="Riley R."/>
            <person name="Savchenko A."/>
            <person name="Shiryaev A."/>
            <person name="Soop K."/>
            <person name="Spirin V."/>
            <person name="Szebenyi C."/>
            <person name="Tomsovsky M."/>
            <person name="Tulloss R.E."/>
            <person name="Uehling J."/>
            <person name="Grigoriev I.V."/>
            <person name="Vagvolgyi C."/>
            <person name="Papp T."/>
            <person name="Martin F.M."/>
            <person name="Miettinen O."/>
            <person name="Hibbett D.S."/>
            <person name="Nagy L.G."/>
        </authorList>
    </citation>
    <scope>NUCLEOTIDE SEQUENCE [LARGE SCALE GENOMIC DNA]</scope>
    <source>
        <strain evidence="1 2">FP101781</strain>
    </source>
</reference>
<comment type="caution">
    <text evidence="1">The sequence shown here is derived from an EMBL/GenBank/DDBJ whole genome shotgun (WGS) entry which is preliminary data.</text>
</comment>
<accession>A0A4Y7RUV4</accession>
<protein>
    <submittedName>
        <fullName evidence="1">Uncharacterized protein</fullName>
    </submittedName>
</protein>
<feature type="non-terminal residue" evidence="1">
    <location>
        <position position="1"/>
    </location>
</feature>
<organism evidence="1 2">
    <name type="scientific">Coprinellus micaceus</name>
    <name type="common">Glistening ink-cap mushroom</name>
    <name type="synonym">Coprinus micaceus</name>
    <dbReference type="NCBI Taxonomy" id="71717"/>
    <lineage>
        <taxon>Eukaryota</taxon>
        <taxon>Fungi</taxon>
        <taxon>Dikarya</taxon>
        <taxon>Basidiomycota</taxon>
        <taxon>Agaricomycotina</taxon>
        <taxon>Agaricomycetes</taxon>
        <taxon>Agaricomycetidae</taxon>
        <taxon>Agaricales</taxon>
        <taxon>Agaricineae</taxon>
        <taxon>Psathyrellaceae</taxon>
        <taxon>Coprinellus</taxon>
    </lineage>
</organism>
<evidence type="ECO:0000313" key="1">
    <source>
        <dbReference type="EMBL" id="TEB12651.1"/>
    </source>
</evidence>
<name>A0A4Y7RUV4_COPMI</name>
<dbReference type="EMBL" id="QPFP01000430">
    <property type="protein sequence ID" value="TEB12651.1"/>
    <property type="molecule type" value="Genomic_DNA"/>
</dbReference>